<dbReference type="Gene3D" id="1.25.10.90">
    <property type="match status" value="1"/>
</dbReference>
<dbReference type="PANTHER" id="PTHR34070">
    <property type="entry name" value="ARMADILLO-TYPE FOLD"/>
    <property type="match status" value="1"/>
</dbReference>
<dbReference type="Proteomes" id="UP000236742">
    <property type="component" value="Unassembled WGS sequence"/>
</dbReference>
<protein>
    <submittedName>
        <fullName evidence="1">3-methyladenine DNA glycosylase AlkD</fullName>
    </submittedName>
</protein>
<dbReference type="AlphaFoldDB" id="A0A1H5VZP4"/>
<name>A0A1H5VZP4_9RHOB</name>
<gene>
    <name evidence="1" type="ORF">SAMN05421751_10734</name>
</gene>
<accession>A0A1H5VZP4</accession>
<dbReference type="SUPFAM" id="SSF48371">
    <property type="entry name" value="ARM repeat"/>
    <property type="match status" value="1"/>
</dbReference>
<organism evidence="1 2">
    <name type="scientific">Jhaorihella thermophila</name>
    <dbReference type="NCBI Taxonomy" id="488547"/>
    <lineage>
        <taxon>Bacteria</taxon>
        <taxon>Pseudomonadati</taxon>
        <taxon>Pseudomonadota</taxon>
        <taxon>Alphaproteobacteria</taxon>
        <taxon>Rhodobacterales</taxon>
        <taxon>Paracoccaceae</taxon>
        <taxon>Jhaorihella</taxon>
    </lineage>
</organism>
<dbReference type="OrthoDB" id="9775346at2"/>
<dbReference type="Pfam" id="PF08713">
    <property type="entry name" value="DNA_alkylation"/>
    <property type="match status" value="1"/>
</dbReference>
<dbReference type="InterPro" id="IPR016024">
    <property type="entry name" value="ARM-type_fold"/>
</dbReference>
<proteinExistence type="predicted"/>
<dbReference type="CDD" id="cd06561">
    <property type="entry name" value="AlkD_like"/>
    <property type="match status" value="1"/>
</dbReference>
<dbReference type="RefSeq" id="WP_104007925.1">
    <property type="nucleotide sequence ID" value="NZ_FNVD01000007.1"/>
</dbReference>
<keyword evidence="2" id="KW-1185">Reference proteome</keyword>
<sequence length="225" mass="25742">MPTEYLDQIRAHADPDRAEGQAAYHKVPRTYLGVPNPVLNELATQWRRSLDLADRVRVADGLWRTDIFEARIAAAKMLTQARIRPDGAVWDLLQSWLPDFDSWAIADHACAAIQRRLAADPERLNAVEGWTRSDHMWTRRAALVATLPWARMPHPKPQDIAARDRILGWAAAYVPDRDWFIQKAIAWWVRDLSRHDPARARAFLQAHGAGLKAFARKEAARHLTR</sequence>
<evidence type="ECO:0000313" key="1">
    <source>
        <dbReference type="EMBL" id="SEF92729.1"/>
    </source>
</evidence>
<dbReference type="EMBL" id="FNVD01000007">
    <property type="protein sequence ID" value="SEF92729.1"/>
    <property type="molecule type" value="Genomic_DNA"/>
</dbReference>
<dbReference type="PANTHER" id="PTHR34070:SF1">
    <property type="entry name" value="DNA ALKYLATION REPAIR PROTEIN"/>
    <property type="match status" value="1"/>
</dbReference>
<dbReference type="InterPro" id="IPR014825">
    <property type="entry name" value="DNA_alkylation"/>
</dbReference>
<evidence type="ECO:0000313" key="2">
    <source>
        <dbReference type="Proteomes" id="UP000236742"/>
    </source>
</evidence>
<reference evidence="1 2" key="1">
    <citation type="submission" date="2016-10" db="EMBL/GenBank/DDBJ databases">
        <authorList>
            <person name="de Groot N.N."/>
        </authorList>
    </citation>
    <scope>NUCLEOTIDE SEQUENCE [LARGE SCALE GENOMIC DNA]</scope>
    <source>
        <strain evidence="1 2">DSM 23413</strain>
    </source>
</reference>